<evidence type="ECO:0000313" key="2">
    <source>
        <dbReference type="EMBL" id="CAE7208061.1"/>
    </source>
</evidence>
<accession>A0A812JJE2</accession>
<keyword evidence="1" id="KW-0472">Membrane</keyword>
<dbReference type="AlphaFoldDB" id="A0A812JJE2"/>
<keyword evidence="3" id="KW-1185">Reference proteome</keyword>
<comment type="caution">
    <text evidence="2">The sequence shown here is derived from an EMBL/GenBank/DDBJ whole genome shotgun (WGS) entry which is preliminary data.</text>
</comment>
<dbReference type="EMBL" id="CAJNDS010000453">
    <property type="protein sequence ID" value="CAE7208061.1"/>
    <property type="molecule type" value="Genomic_DNA"/>
</dbReference>
<reference evidence="2" key="1">
    <citation type="submission" date="2021-02" db="EMBL/GenBank/DDBJ databases">
        <authorList>
            <person name="Dougan E. K."/>
            <person name="Rhodes N."/>
            <person name="Thang M."/>
            <person name="Chan C."/>
        </authorList>
    </citation>
    <scope>NUCLEOTIDE SEQUENCE</scope>
</reference>
<feature type="transmembrane region" description="Helical" evidence="1">
    <location>
        <begin position="295"/>
        <end position="322"/>
    </location>
</feature>
<feature type="transmembrane region" description="Helical" evidence="1">
    <location>
        <begin position="334"/>
        <end position="357"/>
    </location>
</feature>
<feature type="transmembrane region" description="Helical" evidence="1">
    <location>
        <begin position="173"/>
        <end position="193"/>
    </location>
</feature>
<sequence>MGHASSSCCADDEKQAVEDIQASIGFSVATTQPPAISSPAAISSEITCSVDTDLTYTASSLSLLRGIFLRKTLQSGGHIYELLGYRGRMQAGIRNIGGFLQAAEELHVLWSEPYLTRLWCVFELAAYQKLNPSGKITIAPIFVEVIVCLLFVYLHIASWFFVAIRTSALGRTVWIWIALACFGGSLLPLIHALRHICTYKQVLLSNVGNFQFQTLACANESDGDIIREAIVRWYGSVEAFSEFVRNSFRNVVHDSVKTPGGMPFGYVFLLATPMLNATLDRWLSLWHADAPAEAVSAYFASAIIALCLAFYPAVIGVGLYACDRWARDWSCSPVAVLQTAGIGLAIWLLFALGTIASSLAYRTNVTSSLLLWIGAALLFAFLMWRCLWQQRGHCTS</sequence>
<keyword evidence="1" id="KW-0812">Transmembrane</keyword>
<organism evidence="2 3">
    <name type="scientific">Symbiodinium natans</name>
    <dbReference type="NCBI Taxonomy" id="878477"/>
    <lineage>
        <taxon>Eukaryota</taxon>
        <taxon>Sar</taxon>
        <taxon>Alveolata</taxon>
        <taxon>Dinophyceae</taxon>
        <taxon>Suessiales</taxon>
        <taxon>Symbiodiniaceae</taxon>
        <taxon>Symbiodinium</taxon>
    </lineage>
</organism>
<evidence type="ECO:0000313" key="3">
    <source>
        <dbReference type="Proteomes" id="UP000604046"/>
    </source>
</evidence>
<feature type="transmembrane region" description="Helical" evidence="1">
    <location>
        <begin position="369"/>
        <end position="388"/>
    </location>
</feature>
<evidence type="ECO:0000256" key="1">
    <source>
        <dbReference type="SAM" id="Phobius"/>
    </source>
</evidence>
<name>A0A812JJE2_9DINO</name>
<feature type="transmembrane region" description="Helical" evidence="1">
    <location>
        <begin position="138"/>
        <end position="161"/>
    </location>
</feature>
<gene>
    <name evidence="2" type="primary">HERC1</name>
    <name evidence="2" type="ORF">SNAT2548_LOCUS6760</name>
</gene>
<proteinExistence type="predicted"/>
<dbReference type="Proteomes" id="UP000604046">
    <property type="component" value="Unassembled WGS sequence"/>
</dbReference>
<feature type="transmembrane region" description="Helical" evidence="1">
    <location>
        <begin position="264"/>
        <end position="283"/>
    </location>
</feature>
<keyword evidence="1" id="KW-1133">Transmembrane helix</keyword>
<protein>
    <submittedName>
        <fullName evidence="2">HERC1 protein</fullName>
    </submittedName>
</protein>
<dbReference type="OrthoDB" id="423152at2759"/>